<evidence type="ECO:0000256" key="4">
    <source>
        <dbReference type="ARBA" id="ARBA00023125"/>
    </source>
</evidence>
<reference evidence="7 8" key="1">
    <citation type="submission" date="2015-08" db="EMBL/GenBank/DDBJ databases">
        <title>Investigation of the bacterial diversity of lava forest soil.</title>
        <authorList>
            <person name="Lee J.S."/>
        </authorList>
    </citation>
    <scope>NUCLEOTIDE SEQUENCE [LARGE SCALE GENOMIC DNA]</scope>
    <source>
        <strain evidence="7 8">GJW-30</strain>
    </source>
</reference>
<sequence>MDVNIALRTFVRTVETGSLTAAARDLSITQPAVTKHLRNLEHHVQARLLERTSRSLRLTAHGAALYETSRNALADIDAAIEGVRRQTGRIEGKLRIHVPSCLGTRYFHRFVMEFKQRHPTVSIDLILDHRQADLLLENFDLSVVYGKPTGQDQIARRIGFVRRIIVASPDFLHRTGKLNIKKLSEVDLVATTTILSPRGLLPLLHKGRSIAVPVRPALKTNNAEVLIASLKGGLGLGPVQQLLVSDALADGSLVHVLPDYEVKPTEAFLVYPTAKFLRPAVRSFVDYAMPKLRAIEGIDQRASA</sequence>
<dbReference type="RefSeq" id="WP_096358354.1">
    <property type="nucleotide sequence ID" value="NZ_AP014946.1"/>
</dbReference>
<dbReference type="InterPro" id="IPR058163">
    <property type="entry name" value="LysR-type_TF_proteobact-type"/>
</dbReference>
<dbReference type="Pfam" id="PF00126">
    <property type="entry name" value="HTH_1"/>
    <property type="match status" value="1"/>
</dbReference>
<dbReference type="SUPFAM" id="SSF53850">
    <property type="entry name" value="Periplasmic binding protein-like II"/>
    <property type="match status" value="1"/>
</dbReference>
<protein>
    <submittedName>
        <fullName evidence="7">HTH-type transcriptional regulator DmlR</fullName>
    </submittedName>
</protein>
<dbReference type="GO" id="GO:0006351">
    <property type="term" value="P:DNA-templated transcription"/>
    <property type="evidence" value="ECO:0007669"/>
    <property type="project" value="TreeGrafter"/>
</dbReference>
<dbReference type="PANTHER" id="PTHR30537">
    <property type="entry name" value="HTH-TYPE TRANSCRIPTIONAL REGULATOR"/>
    <property type="match status" value="1"/>
</dbReference>
<proteinExistence type="inferred from homology"/>
<dbReference type="KEGG" id="vgo:GJW-30_1_04251"/>
<evidence type="ECO:0000313" key="7">
    <source>
        <dbReference type="EMBL" id="BAT61691.1"/>
    </source>
</evidence>
<dbReference type="CDD" id="cd08422">
    <property type="entry name" value="PBP2_CrgA_like"/>
    <property type="match status" value="1"/>
</dbReference>
<comment type="function">
    <text evidence="1">NodD regulates the expression of the nodABCFE genes which encode other nodulation proteins. NodD is also a negative regulator of its own expression. Binds flavonoids as inducers.</text>
</comment>
<evidence type="ECO:0000256" key="5">
    <source>
        <dbReference type="ARBA" id="ARBA00023163"/>
    </source>
</evidence>
<dbReference type="InterPro" id="IPR000847">
    <property type="entry name" value="LysR_HTH_N"/>
</dbReference>
<dbReference type="InterPro" id="IPR005119">
    <property type="entry name" value="LysR_subst-bd"/>
</dbReference>
<dbReference type="InterPro" id="IPR036390">
    <property type="entry name" value="WH_DNA-bd_sf"/>
</dbReference>
<dbReference type="FunFam" id="1.10.10.10:FF:000001">
    <property type="entry name" value="LysR family transcriptional regulator"/>
    <property type="match status" value="1"/>
</dbReference>
<organism evidence="7 8">
    <name type="scientific">Variibacter gotjawalensis</name>
    <dbReference type="NCBI Taxonomy" id="1333996"/>
    <lineage>
        <taxon>Bacteria</taxon>
        <taxon>Pseudomonadati</taxon>
        <taxon>Pseudomonadota</taxon>
        <taxon>Alphaproteobacteria</taxon>
        <taxon>Hyphomicrobiales</taxon>
        <taxon>Nitrobacteraceae</taxon>
        <taxon>Variibacter</taxon>
    </lineage>
</organism>
<keyword evidence="8" id="KW-1185">Reference proteome</keyword>
<keyword evidence="4" id="KW-0238">DNA-binding</keyword>
<dbReference type="Gene3D" id="1.10.10.10">
    <property type="entry name" value="Winged helix-like DNA-binding domain superfamily/Winged helix DNA-binding domain"/>
    <property type="match status" value="1"/>
</dbReference>
<dbReference type="GO" id="GO:0043565">
    <property type="term" value="F:sequence-specific DNA binding"/>
    <property type="evidence" value="ECO:0007669"/>
    <property type="project" value="TreeGrafter"/>
</dbReference>
<dbReference type="PROSITE" id="PS50931">
    <property type="entry name" value="HTH_LYSR"/>
    <property type="match status" value="1"/>
</dbReference>
<keyword evidence="5" id="KW-0804">Transcription</keyword>
<evidence type="ECO:0000256" key="2">
    <source>
        <dbReference type="ARBA" id="ARBA00009437"/>
    </source>
</evidence>
<dbReference type="GO" id="GO:0003700">
    <property type="term" value="F:DNA-binding transcription factor activity"/>
    <property type="evidence" value="ECO:0007669"/>
    <property type="project" value="InterPro"/>
</dbReference>
<dbReference type="EMBL" id="AP014946">
    <property type="protein sequence ID" value="BAT61691.1"/>
    <property type="molecule type" value="Genomic_DNA"/>
</dbReference>
<comment type="similarity">
    <text evidence="2">Belongs to the LysR transcriptional regulatory family.</text>
</comment>
<evidence type="ECO:0000313" key="8">
    <source>
        <dbReference type="Proteomes" id="UP000236884"/>
    </source>
</evidence>
<evidence type="ECO:0000259" key="6">
    <source>
        <dbReference type="PROSITE" id="PS50931"/>
    </source>
</evidence>
<dbReference type="InterPro" id="IPR036388">
    <property type="entry name" value="WH-like_DNA-bd_sf"/>
</dbReference>
<dbReference type="AlphaFoldDB" id="A0A0S3Q0I5"/>
<dbReference type="Proteomes" id="UP000236884">
    <property type="component" value="Chromosome"/>
</dbReference>
<dbReference type="Pfam" id="PF03466">
    <property type="entry name" value="LysR_substrate"/>
    <property type="match status" value="1"/>
</dbReference>
<dbReference type="SUPFAM" id="SSF46785">
    <property type="entry name" value="Winged helix' DNA-binding domain"/>
    <property type="match status" value="1"/>
</dbReference>
<accession>A0A0S3Q0I5</accession>
<evidence type="ECO:0000256" key="1">
    <source>
        <dbReference type="ARBA" id="ARBA00003502"/>
    </source>
</evidence>
<dbReference type="OrthoDB" id="9813056at2"/>
<keyword evidence="3" id="KW-0805">Transcription regulation</keyword>
<dbReference type="PRINTS" id="PR00039">
    <property type="entry name" value="HTHLYSR"/>
</dbReference>
<evidence type="ECO:0000256" key="3">
    <source>
        <dbReference type="ARBA" id="ARBA00023015"/>
    </source>
</evidence>
<feature type="domain" description="HTH lysR-type" evidence="6">
    <location>
        <begin position="1"/>
        <end position="59"/>
    </location>
</feature>
<name>A0A0S3Q0I5_9BRAD</name>
<dbReference type="PANTHER" id="PTHR30537:SF58">
    <property type="entry name" value="HTH-TYPE TRANSCRIPTIONAL REGULATOR PERR"/>
    <property type="match status" value="1"/>
</dbReference>
<gene>
    <name evidence="7" type="primary">dmlR_9</name>
    <name evidence="7" type="ORF">GJW-30_1_04251</name>
</gene>
<dbReference type="Gene3D" id="3.40.190.290">
    <property type="match status" value="1"/>
</dbReference>